<keyword evidence="1" id="KW-0812">Transmembrane</keyword>
<name>A0A7C9JW25_9ACTN</name>
<sequence length="71" mass="7957">MLIPPAGMILPGMLITGAVVTIPCIVLVLFTCLRYHLTRRRVEGEIQAHMAAHRCTCCTPRRRTRDTEAHS</sequence>
<evidence type="ECO:0000313" key="3">
    <source>
        <dbReference type="Proteomes" id="UP000479526"/>
    </source>
</evidence>
<reference evidence="2 3" key="1">
    <citation type="submission" date="2020-01" db="EMBL/GenBank/DDBJ databases">
        <title>Herbidospora sp. NEAU-GS84 nov., a novel actinomycete isolated from soil.</title>
        <authorList>
            <person name="Han L."/>
        </authorList>
    </citation>
    <scope>NUCLEOTIDE SEQUENCE [LARGE SCALE GENOMIC DNA]</scope>
    <source>
        <strain evidence="2 3">NEAU-GS84</strain>
    </source>
</reference>
<dbReference type="RefSeq" id="WP_161481122.1">
    <property type="nucleotide sequence ID" value="NZ_WXEW01000005.1"/>
</dbReference>
<dbReference type="Proteomes" id="UP000479526">
    <property type="component" value="Unassembled WGS sequence"/>
</dbReference>
<feature type="transmembrane region" description="Helical" evidence="1">
    <location>
        <begin position="12"/>
        <end position="33"/>
    </location>
</feature>
<dbReference type="EMBL" id="WXEW01000005">
    <property type="protein sequence ID" value="NAS23919.1"/>
    <property type="molecule type" value="Genomic_DNA"/>
</dbReference>
<dbReference type="AlphaFoldDB" id="A0A7C9JW25"/>
<evidence type="ECO:0000256" key="1">
    <source>
        <dbReference type="SAM" id="Phobius"/>
    </source>
</evidence>
<accession>A0A7C9JW25</accession>
<keyword evidence="1" id="KW-0472">Membrane</keyword>
<organism evidence="2 3">
    <name type="scientific">Herbidospora solisilvae</name>
    <dbReference type="NCBI Taxonomy" id="2696284"/>
    <lineage>
        <taxon>Bacteria</taxon>
        <taxon>Bacillati</taxon>
        <taxon>Actinomycetota</taxon>
        <taxon>Actinomycetes</taxon>
        <taxon>Streptosporangiales</taxon>
        <taxon>Streptosporangiaceae</taxon>
        <taxon>Herbidospora</taxon>
    </lineage>
</organism>
<protein>
    <submittedName>
        <fullName evidence="2">Uncharacterized protein</fullName>
    </submittedName>
</protein>
<comment type="caution">
    <text evidence="2">The sequence shown here is derived from an EMBL/GenBank/DDBJ whole genome shotgun (WGS) entry which is preliminary data.</text>
</comment>
<keyword evidence="1" id="KW-1133">Transmembrane helix</keyword>
<proteinExistence type="predicted"/>
<evidence type="ECO:0000313" key="2">
    <source>
        <dbReference type="EMBL" id="NAS23919.1"/>
    </source>
</evidence>
<keyword evidence="3" id="KW-1185">Reference proteome</keyword>
<gene>
    <name evidence="2" type="ORF">GT755_19770</name>
</gene>